<dbReference type="STRING" id="112268.A0A182WJQ5"/>
<feature type="domain" description="Transcription factor IIIC 90kDa subunit N-terminal" evidence="1">
    <location>
        <begin position="112"/>
        <end position="260"/>
    </location>
</feature>
<evidence type="ECO:0000313" key="3">
    <source>
        <dbReference type="Proteomes" id="UP000075920"/>
    </source>
</evidence>
<organism evidence="2 3">
    <name type="scientific">Anopheles minimus</name>
    <dbReference type="NCBI Taxonomy" id="112268"/>
    <lineage>
        <taxon>Eukaryota</taxon>
        <taxon>Metazoa</taxon>
        <taxon>Ecdysozoa</taxon>
        <taxon>Arthropoda</taxon>
        <taxon>Hexapoda</taxon>
        <taxon>Insecta</taxon>
        <taxon>Pterygota</taxon>
        <taxon>Neoptera</taxon>
        <taxon>Endopterygota</taxon>
        <taxon>Diptera</taxon>
        <taxon>Nematocera</taxon>
        <taxon>Culicoidea</taxon>
        <taxon>Culicidae</taxon>
        <taxon>Anophelinae</taxon>
        <taxon>Anopheles</taxon>
    </lineage>
</organism>
<protein>
    <recommendedName>
        <fullName evidence="1">Transcription factor IIIC 90kDa subunit N-terminal domain-containing protein</fullName>
    </recommendedName>
</protein>
<dbReference type="Proteomes" id="UP000075920">
    <property type="component" value="Unassembled WGS sequence"/>
</dbReference>
<reference evidence="2" key="2">
    <citation type="submission" date="2020-05" db="UniProtKB">
        <authorList>
            <consortium name="EnsemblMetazoa"/>
        </authorList>
    </citation>
    <scope>IDENTIFICATION</scope>
    <source>
        <strain evidence="2">MINIMUS1</strain>
    </source>
</reference>
<evidence type="ECO:0000313" key="2">
    <source>
        <dbReference type="EnsemblMetazoa" id="AMIN010609-PA"/>
    </source>
</evidence>
<dbReference type="InterPro" id="IPR024761">
    <property type="entry name" value="TFIIIC_delta_N"/>
</dbReference>
<dbReference type="Pfam" id="PF12657">
    <property type="entry name" value="TFIIIC_delta"/>
    <property type="match status" value="1"/>
</dbReference>
<evidence type="ECO:0000259" key="1">
    <source>
        <dbReference type="Pfam" id="PF12657"/>
    </source>
</evidence>
<reference evidence="3" key="1">
    <citation type="submission" date="2013-03" db="EMBL/GenBank/DDBJ databases">
        <title>The Genome Sequence of Anopheles minimus MINIMUS1.</title>
        <authorList>
            <consortium name="The Broad Institute Genomics Platform"/>
            <person name="Neafsey D.E."/>
            <person name="Walton C."/>
            <person name="Walker B."/>
            <person name="Young S.K."/>
            <person name="Zeng Q."/>
            <person name="Gargeya S."/>
            <person name="Fitzgerald M."/>
            <person name="Haas B."/>
            <person name="Abouelleil A."/>
            <person name="Allen A.W."/>
            <person name="Alvarado L."/>
            <person name="Arachchi H.M."/>
            <person name="Berlin A.M."/>
            <person name="Chapman S.B."/>
            <person name="Gainer-Dewar J."/>
            <person name="Goldberg J."/>
            <person name="Griggs A."/>
            <person name="Gujja S."/>
            <person name="Hansen M."/>
            <person name="Howarth C."/>
            <person name="Imamovic A."/>
            <person name="Ireland A."/>
            <person name="Larimer J."/>
            <person name="McCowan C."/>
            <person name="Murphy C."/>
            <person name="Pearson M."/>
            <person name="Poon T.W."/>
            <person name="Priest M."/>
            <person name="Roberts A."/>
            <person name="Saif S."/>
            <person name="Shea T."/>
            <person name="Sisk P."/>
            <person name="Sykes S."/>
            <person name="Wortman J."/>
            <person name="Nusbaum C."/>
            <person name="Birren B."/>
        </authorList>
    </citation>
    <scope>NUCLEOTIDE SEQUENCE [LARGE SCALE GENOMIC DNA]</scope>
    <source>
        <strain evidence="3">MINIMUS1</strain>
    </source>
</reference>
<dbReference type="VEuPathDB" id="VectorBase:AMIN010609"/>
<sequence length="626" mass="72039">MEMQELTVFQQPEEIIQPFTISCVGEVVIVCAKEHTLVLRLKYRHVVEDGAICYELSRIKCSNARPTGALIAREDTLYNASNMEQRKQIMLDQTYFPNLAKVYICNVQSWVSPIGIFKENPRDHLIANLSNMGQLTIYRLEERWQTGWNTYVDVSDTWQSHIYDHHPIDTFEELQIMVDEMTITCFSWESVIYQRPVRFAFGTKSGKIVLCHLEPNCPKIEHVHQEEEASRVIKYVAVQGQRHFLLVGLESGRLGVYRFGKDSSTQQDTYCAQYITTFLEQDIAISAIECEVERKANGEELLSILVVKGTYLLALEAAFDGTLHGSVTLNMENFMVTGLQQVCPRSYIVTTMPGKIFHIFINSSRSRNGMQIAVQEVKSDLNVGSFALYGVTASRTRTGWFFLGYPSRRFDHLTLRAPTCIFFCRFNQQDAMKTLLMNNTHKLDNYHDAVEMVRFHGNKNFETLKPLEDLVLVLSLDEQSMYQLKLQLIQLSAKISYQTKRSKAITENLHIQHQYICRLIEVISACRVVYWLAGLFTSRTVLDPLQQNALRCLRNFIRAIIDEQCLGDFGYLLANLKPVLRQVLENTDQIHTPDIMHEVCSFCDAPIAANRQCCPENHQVFRLDFL</sequence>
<accession>A0A182WJQ5</accession>
<keyword evidence="3" id="KW-1185">Reference proteome</keyword>
<dbReference type="AlphaFoldDB" id="A0A182WJQ5"/>
<dbReference type="EnsemblMetazoa" id="AMIN010609-RA">
    <property type="protein sequence ID" value="AMIN010609-PA"/>
    <property type="gene ID" value="AMIN010609"/>
</dbReference>
<name>A0A182WJQ5_9DIPT</name>
<proteinExistence type="predicted"/>